<reference evidence="2" key="1">
    <citation type="journal article" date="2019" name="Int. J. Syst. Evol. Microbiol.">
        <title>The Global Catalogue of Microorganisms (GCM) 10K type strain sequencing project: providing services to taxonomists for standard genome sequencing and annotation.</title>
        <authorList>
            <consortium name="The Broad Institute Genomics Platform"/>
            <consortium name="The Broad Institute Genome Sequencing Center for Infectious Disease"/>
            <person name="Wu L."/>
            <person name="Ma J."/>
        </authorList>
    </citation>
    <scope>NUCLEOTIDE SEQUENCE [LARGE SCALE GENOMIC DNA]</scope>
    <source>
        <strain evidence="2">CGMCC 1.16326</strain>
    </source>
</reference>
<accession>A0ABW0H7B7</accession>
<keyword evidence="2" id="KW-1185">Reference proteome</keyword>
<dbReference type="Pfam" id="PF11985">
    <property type="entry name" value="Phage_Mu_Gp27"/>
    <property type="match status" value="1"/>
</dbReference>
<name>A0ABW0H7B7_9HYPH</name>
<organism evidence="1 2">
    <name type="scientific">Bosea vestrisii</name>
    <dbReference type="NCBI Taxonomy" id="151416"/>
    <lineage>
        <taxon>Bacteria</taxon>
        <taxon>Pseudomonadati</taxon>
        <taxon>Pseudomonadota</taxon>
        <taxon>Alphaproteobacteria</taxon>
        <taxon>Hyphomicrobiales</taxon>
        <taxon>Boseaceae</taxon>
        <taxon>Bosea</taxon>
    </lineage>
</organism>
<dbReference type="InterPro" id="IPR021874">
    <property type="entry name" value="Phage_Mu_Gp27"/>
</dbReference>
<comment type="caution">
    <text evidence="1">The sequence shown here is derived from an EMBL/GenBank/DDBJ whole genome shotgun (WGS) entry which is preliminary data.</text>
</comment>
<sequence>MAGSKNRLSSLDLVPEDAQDDIVWAIGELNQRTRTQAEILLDLNARLALKGVEPISSSAFNRKAVKLRAVQIRLDEARYIFTGIADQFTPEKVDDNSIVLGEFIKMLVFELTQADASERTPKMAMELARAFHDTVKGQAMSAARRSKLESEFKEKAGAALASVAKKAGLSAERVEELRGEFLNLADKPR</sequence>
<evidence type="ECO:0000313" key="1">
    <source>
        <dbReference type="EMBL" id="MFC5393142.1"/>
    </source>
</evidence>
<gene>
    <name evidence="1" type="ORF">ACFPPC_10905</name>
</gene>
<dbReference type="Proteomes" id="UP001596104">
    <property type="component" value="Unassembled WGS sequence"/>
</dbReference>
<evidence type="ECO:0000313" key="2">
    <source>
        <dbReference type="Proteomes" id="UP001596104"/>
    </source>
</evidence>
<dbReference type="RefSeq" id="WP_377008095.1">
    <property type="nucleotide sequence ID" value="NZ_JBHSLV010000019.1"/>
</dbReference>
<protein>
    <submittedName>
        <fullName evidence="1">Phage protein Gp27 family protein</fullName>
    </submittedName>
</protein>
<dbReference type="EMBL" id="JBHSLV010000019">
    <property type="protein sequence ID" value="MFC5393142.1"/>
    <property type="molecule type" value="Genomic_DNA"/>
</dbReference>
<proteinExistence type="predicted"/>